<gene>
    <name evidence="2" type="ORF">EDD55_102244</name>
</gene>
<reference evidence="2 3" key="1">
    <citation type="submission" date="2019-03" db="EMBL/GenBank/DDBJ databases">
        <title>Genomic Encyclopedia of Type Strains, Phase IV (KMG-IV): sequencing the most valuable type-strain genomes for metagenomic binning, comparative biology and taxonomic classification.</title>
        <authorList>
            <person name="Goeker M."/>
        </authorList>
    </citation>
    <scope>NUCLEOTIDE SEQUENCE [LARGE SCALE GENOMIC DNA]</scope>
    <source>
        <strain evidence="2 3">DSM 101688</strain>
    </source>
</reference>
<dbReference type="InterPro" id="IPR014710">
    <property type="entry name" value="RmlC-like_jellyroll"/>
</dbReference>
<dbReference type="Proteomes" id="UP000295304">
    <property type="component" value="Unassembled WGS sequence"/>
</dbReference>
<dbReference type="RefSeq" id="WP_132938157.1">
    <property type="nucleotide sequence ID" value="NZ_CP119676.1"/>
</dbReference>
<comment type="caution">
    <text evidence="2">The sequence shown here is derived from an EMBL/GenBank/DDBJ whole genome shotgun (WGS) entry which is preliminary data.</text>
</comment>
<dbReference type="InterPro" id="IPR052044">
    <property type="entry name" value="PKS_Associated_Protein"/>
</dbReference>
<keyword evidence="3" id="KW-1185">Reference proteome</keyword>
<dbReference type="AlphaFoldDB" id="A0A4R3JE99"/>
<feature type="domain" description="Cupin type-2" evidence="1">
    <location>
        <begin position="37"/>
        <end position="89"/>
    </location>
</feature>
<proteinExistence type="predicted"/>
<dbReference type="Pfam" id="PF07883">
    <property type="entry name" value="Cupin_2"/>
    <property type="match status" value="1"/>
</dbReference>
<dbReference type="EMBL" id="SLZW01000002">
    <property type="protein sequence ID" value="TCS64202.1"/>
    <property type="molecule type" value="Genomic_DNA"/>
</dbReference>
<evidence type="ECO:0000313" key="2">
    <source>
        <dbReference type="EMBL" id="TCS64202.1"/>
    </source>
</evidence>
<dbReference type="SUPFAM" id="SSF51182">
    <property type="entry name" value="RmlC-like cupins"/>
    <property type="match status" value="1"/>
</dbReference>
<dbReference type="PANTHER" id="PTHR36114:SF1">
    <property type="entry name" value="16.7 KDA PROTEIN IN WHIE LOCUS"/>
    <property type="match status" value="1"/>
</dbReference>
<dbReference type="InterPro" id="IPR011051">
    <property type="entry name" value="RmlC_Cupin_sf"/>
</dbReference>
<protein>
    <submittedName>
        <fullName evidence="2">Cupin domain</fullName>
    </submittedName>
</protein>
<dbReference type="Gene3D" id="2.60.120.10">
    <property type="entry name" value="Jelly Rolls"/>
    <property type="match status" value="1"/>
</dbReference>
<dbReference type="InterPro" id="IPR013096">
    <property type="entry name" value="Cupin_2"/>
</dbReference>
<name>A0A4R3JE99_9PROT</name>
<evidence type="ECO:0000259" key="1">
    <source>
        <dbReference type="Pfam" id="PF07883"/>
    </source>
</evidence>
<dbReference type="PANTHER" id="PTHR36114">
    <property type="entry name" value="16.7 KDA PROTEIN IN WHIE LOCUS"/>
    <property type="match status" value="1"/>
</dbReference>
<evidence type="ECO:0000313" key="3">
    <source>
        <dbReference type="Proteomes" id="UP000295304"/>
    </source>
</evidence>
<dbReference type="CDD" id="cd02226">
    <property type="entry name" value="cupin_YdbB-like"/>
    <property type="match status" value="1"/>
</dbReference>
<organism evidence="2 3">
    <name type="scientific">Varunaivibrio sulfuroxidans</name>
    <dbReference type="NCBI Taxonomy" id="1773489"/>
    <lineage>
        <taxon>Bacteria</taxon>
        <taxon>Pseudomonadati</taxon>
        <taxon>Pseudomonadota</taxon>
        <taxon>Alphaproteobacteria</taxon>
        <taxon>Rhodospirillales</taxon>
        <taxon>Magnetovibrionaceae</taxon>
        <taxon>Varunaivibrio</taxon>
    </lineage>
</organism>
<accession>A0A4R3JE99</accession>
<dbReference type="OrthoDB" id="9794183at2"/>
<sequence length="120" mass="13670">MEKINLAEKFTLFSECWSPKIAAQVDDYAVKLVKLQGAFDWHKHDDEDEMFLDVSGVMHIDFRDRRETLHPGEFIVVPKGVEHCPCAEGICEAVVFERNTVVNTGDNTASAFTVRDLERI</sequence>